<dbReference type="InterPro" id="IPR016205">
    <property type="entry name" value="Glycerol_DH"/>
</dbReference>
<dbReference type="OrthoDB" id="5198708at2"/>
<dbReference type="PIRSF" id="PIRSF000112">
    <property type="entry name" value="Glycerol_dehydrogenase"/>
    <property type="match status" value="1"/>
</dbReference>
<evidence type="ECO:0000313" key="8">
    <source>
        <dbReference type="Proteomes" id="UP000015961"/>
    </source>
</evidence>
<dbReference type="RefSeq" id="WP_016185589.1">
    <property type="nucleotide sequence ID" value="NZ_ASWO01000005.1"/>
</dbReference>
<dbReference type="GO" id="GO:0016614">
    <property type="term" value="F:oxidoreductase activity, acting on CH-OH group of donors"/>
    <property type="evidence" value="ECO:0007669"/>
    <property type="project" value="InterPro"/>
</dbReference>
<organism evidence="7 8">
    <name type="scientific">Enterococcus sulfureus ATCC 49903</name>
    <dbReference type="NCBI Taxonomy" id="1140003"/>
    <lineage>
        <taxon>Bacteria</taxon>
        <taxon>Bacillati</taxon>
        <taxon>Bacillota</taxon>
        <taxon>Bacilli</taxon>
        <taxon>Lactobacillales</taxon>
        <taxon>Enterococcaceae</taxon>
        <taxon>Enterococcus</taxon>
    </lineage>
</organism>
<dbReference type="InterPro" id="IPR018211">
    <property type="entry name" value="ADH_Fe_CS"/>
</dbReference>
<reference evidence="7 8" key="1">
    <citation type="submission" date="2013-03" db="EMBL/GenBank/DDBJ databases">
        <title>The Genome Sequence of Enterococcus sulfureus ATCC_49903 (PacBio/Illumina hybrid assembly).</title>
        <authorList>
            <consortium name="The Broad Institute Genomics Platform"/>
            <consortium name="The Broad Institute Genome Sequencing Center for Infectious Disease"/>
            <person name="Earl A."/>
            <person name="Russ C."/>
            <person name="Gilmore M."/>
            <person name="Surin D."/>
            <person name="Walker B."/>
            <person name="Young S."/>
            <person name="Zeng Q."/>
            <person name="Gargeya S."/>
            <person name="Fitzgerald M."/>
            <person name="Haas B."/>
            <person name="Abouelleil A."/>
            <person name="Allen A.W."/>
            <person name="Alvarado L."/>
            <person name="Arachchi H.M."/>
            <person name="Berlin A.M."/>
            <person name="Chapman S.B."/>
            <person name="Gainer-Dewar J."/>
            <person name="Goldberg J."/>
            <person name="Griggs A."/>
            <person name="Gujja S."/>
            <person name="Hansen M."/>
            <person name="Howarth C."/>
            <person name="Imamovic A."/>
            <person name="Ireland A."/>
            <person name="Larimer J."/>
            <person name="McCowan C."/>
            <person name="Murphy C."/>
            <person name="Pearson M."/>
            <person name="Poon T.W."/>
            <person name="Priest M."/>
            <person name="Roberts A."/>
            <person name="Saif S."/>
            <person name="Shea T."/>
            <person name="Sisk P."/>
            <person name="Sykes S."/>
            <person name="Wortman J."/>
            <person name="Nusbaum C."/>
            <person name="Birren B."/>
        </authorList>
    </citation>
    <scope>NUCLEOTIDE SEQUENCE [LARGE SCALE GENOMIC DNA]</scope>
    <source>
        <strain evidence="7 8">ATCC 49903</strain>
    </source>
</reference>
<gene>
    <name evidence="7" type="ORF">I573_01541</name>
</gene>
<keyword evidence="3" id="KW-0560">Oxidoreductase</keyword>
<keyword evidence="2 4" id="KW-0479">Metal-binding</keyword>
<dbReference type="Gene3D" id="1.20.1090.10">
    <property type="entry name" value="Dehydroquinate synthase-like - alpha domain"/>
    <property type="match status" value="1"/>
</dbReference>
<dbReference type="Gene3D" id="3.40.50.1970">
    <property type="match status" value="1"/>
</dbReference>
<dbReference type="eggNOG" id="COG0371">
    <property type="taxonomic scope" value="Bacteria"/>
</dbReference>
<dbReference type="PROSITE" id="PS00913">
    <property type="entry name" value="ADH_IRON_1"/>
    <property type="match status" value="1"/>
</dbReference>
<evidence type="ECO:0000256" key="1">
    <source>
        <dbReference type="ARBA" id="ARBA00007358"/>
    </source>
</evidence>
<dbReference type="EMBL" id="ASWO01000005">
    <property type="protein sequence ID" value="EOT83816.1"/>
    <property type="molecule type" value="Genomic_DNA"/>
</dbReference>
<keyword evidence="4" id="KW-0862">Zinc</keyword>
<feature type="binding site" evidence="5">
    <location>
        <begin position="95"/>
        <end position="99"/>
    </location>
    <ligand>
        <name>NAD(+)</name>
        <dbReference type="ChEBI" id="CHEBI:57540"/>
    </ligand>
</feature>
<dbReference type="PANTHER" id="PTHR43616">
    <property type="entry name" value="GLYCEROL DEHYDROGENASE"/>
    <property type="match status" value="1"/>
</dbReference>
<evidence type="ECO:0000256" key="3">
    <source>
        <dbReference type="ARBA" id="ARBA00023002"/>
    </source>
</evidence>
<feature type="binding site" evidence="5">
    <location>
        <position position="128"/>
    </location>
    <ligand>
        <name>NAD(+)</name>
        <dbReference type="ChEBI" id="CHEBI:57540"/>
    </ligand>
</feature>
<dbReference type="SUPFAM" id="SSF56796">
    <property type="entry name" value="Dehydroquinate synthase-like"/>
    <property type="match status" value="1"/>
</dbReference>
<keyword evidence="8" id="KW-1185">Reference proteome</keyword>
<evidence type="ECO:0000259" key="6">
    <source>
        <dbReference type="Pfam" id="PF00465"/>
    </source>
</evidence>
<dbReference type="PATRIC" id="fig|1140003.3.peg.1095"/>
<dbReference type="PANTHER" id="PTHR43616:SF3">
    <property type="entry name" value="HYDROXYCARBOXYLATE DEHYDROGENASE A"/>
    <property type="match status" value="1"/>
</dbReference>
<sequence>MTHSLIVRGAPQEYVCQDGAWATLPEHLIKRNLHKLLFIHGTRSLKAATKYLPDLTSFDLVNVHYGGECCDEKVAELRTRFVQENCEAILAVGGGKIADLAKQIGHQLQVPVLILPTLAATCAAYTPLSVMYNQDGSMDRYDIFPEAIALTLIEPSVLLESPIDYMIAGIGDTLAKWYEGDAIIHQLATVPVEVQVAHFAAKKCQENLLAYGTKAIDAMKKGELTTEFITVVETNILLAGMVGGFGDEYGRTAAAHSIHDALTILPQSHHQLHGNKVAYGILVQLMLEHNPTEIKALLPFYQKMNLPMSLHDMDMVLTQKEYQAVAKRATIAEESIHLLAEEMTAEKVITAMQELETMMQA</sequence>
<feature type="binding site" evidence="5">
    <location>
        <position position="132"/>
    </location>
    <ligand>
        <name>NAD(+)</name>
        <dbReference type="ChEBI" id="CHEBI:57540"/>
    </ligand>
</feature>
<feature type="domain" description="Alcohol dehydrogenase iron-type/glycerol dehydrogenase GldA" evidence="6">
    <location>
        <begin position="11"/>
        <end position="144"/>
    </location>
</feature>
<comment type="caution">
    <text evidence="7">The sequence shown here is derived from an EMBL/GenBank/DDBJ whole genome shotgun (WGS) entry which is preliminary data.</text>
</comment>
<proteinExistence type="inferred from homology"/>
<evidence type="ECO:0000256" key="2">
    <source>
        <dbReference type="ARBA" id="ARBA00022723"/>
    </source>
</evidence>
<dbReference type="InterPro" id="IPR001670">
    <property type="entry name" value="ADH_Fe/GldA"/>
</dbReference>
<accession>S0L610</accession>
<evidence type="ECO:0000313" key="7">
    <source>
        <dbReference type="EMBL" id="EOT83816.1"/>
    </source>
</evidence>
<feature type="binding site" evidence="4">
    <location>
        <position position="273"/>
    </location>
    <ligand>
        <name>glycerol</name>
        <dbReference type="ChEBI" id="CHEBI:17754"/>
    </ligand>
</feature>
<dbReference type="Pfam" id="PF00465">
    <property type="entry name" value="Fe-ADH"/>
    <property type="match status" value="1"/>
</dbReference>
<evidence type="ECO:0000256" key="5">
    <source>
        <dbReference type="PIRSR" id="PIRSR000112-3"/>
    </source>
</evidence>
<feature type="binding site" evidence="4">
    <location>
        <position position="256"/>
    </location>
    <ligand>
        <name>glycerol</name>
        <dbReference type="ChEBI" id="CHEBI:17754"/>
    </ligand>
</feature>
<name>S0L610_9ENTE</name>
<comment type="similarity">
    <text evidence="1">Belongs to the iron-containing alcohol dehydrogenase family.</text>
</comment>
<evidence type="ECO:0000256" key="4">
    <source>
        <dbReference type="PIRSR" id="PIRSR000112-1"/>
    </source>
</evidence>
<keyword evidence="5" id="KW-0520">NAD</keyword>
<dbReference type="CDD" id="cd08172">
    <property type="entry name" value="GlyDH-like"/>
    <property type="match status" value="1"/>
</dbReference>
<protein>
    <recommendedName>
        <fullName evidence="6">Alcohol dehydrogenase iron-type/glycerol dehydrogenase GldA domain-containing protein</fullName>
    </recommendedName>
</protein>
<feature type="binding site" evidence="4">
    <location>
        <position position="172"/>
    </location>
    <ligand>
        <name>glycerol</name>
        <dbReference type="ChEBI" id="CHEBI:17754"/>
    </ligand>
</feature>
<dbReference type="AlphaFoldDB" id="S0L610"/>
<dbReference type="GO" id="GO:0046872">
    <property type="term" value="F:metal ion binding"/>
    <property type="evidence" value="ECO:0007669"/>
    <property type="project" value="UniProtKB-KW"/>
</dbReference>
<feature type="binding site" evidence="5">
    <location>
        <position position="126"/>
    </location>
    <ligand>
        <name>NAD(+)</name>
        <dbReference type="ChEBI" id="CHEBI:57540"/>
    </ligand>
</feature>
<dbReference type="STRING" id="1140003.OMY_01137"/>
<comment type="cofactor">
    <cofactor evidence="4">
        <name>Zn(2+)</name>
        <dbReference type="ChEBI" id="CHEBI:29105"/>
    </cofactor>
    <text evidence="4">Binds 1 zinc ion per subunit.</text>
</comment>
<dbReference type="Proteomes" id="UP000015961">
    <property type="component" value="Unassembled WGS sequence"/>
</dbReference>